<sequence length="91" mass="10180">MKKNLFIIAVIAFVYSCKKSETAKAPDPTFCWKCYMYKSYPGIGLDLADPIISTRCDSTQAQIDKYVSDNTIKVISGNSTKLTQIINCTKQ</sequence>
<name>A0A556ML48_9SPHI</name>
<dbReference type="Proteomes" id="UP000318733">
    <property type="component" value="Unassembled WGS sequence"/>
</dbReference>
<reference evidence="1 2" key="1">
    <citation type="submission" date="2019-07" db="EMBL/GenBank/DDBJ databases">
        <authorList>
            <person name="Huq M.A."/>
        </authorList>
    </citation>
    <scope>NUCLEOTIDE SEQUENCE [LARGE SCALE GENOMIC DNA]</scope>
    <source>
        <strain evidence="1 2">MAH-19</strain>
    </source>
</reference>
<keyword evidence="2" id="KW-1185">Reference proteome</keyword>
<dbReference type="PROSITE" id="PS51257">
    <property type="entry name" value="PROKAR_LIPOPROTEIN"/>
    <property type="match status" value="1"/>
</dbReference>
<evidence type="ECO:0000313" key="2">
    <source>
        <dbReference type="Proteomes" id="UP000318733"/>
    </source>
</evidence>
<gene>
    <name evidence="1" type="ORF">FO440_12920</name>
</gene>
<accession>A0A556ML48</accession>
<evidence type="ECO:0000313" key="1">
    <source>
        <dbReference type="EMBL" id="TSJ40644.1"/>
    </source>
</evidence>
<comment type="caution">
    <text evidence="1">The sequence shown here is derived from an EMBL/GenBank/DDBJ whole genome shotgun (WGS) entry which is preliminary data.</text>
</comment>
<organism evidence="1 2">
    <name type="scientific">Mucilaginibacter corticis</name>
    <dbReference type="NCBI Taxonomy" id="2597670"/>
    <lineage>
        <taxon>Bacteria</taxon>
        <taxon>Pseudomonadati</taxon>
        <taxon>Bacteroidota</taxon>
        <taxon>Sphingobacteriia</taxon>
        <taxon>Sphingobacteriales</taxon>
        <taxon>Sphingobacteriaceae</taxon>
        <taxon>Mucilaginibacter</taxon>
    </lineage>
</organism>
<dbReference type="EMBL" id="VLPK01000002">
    <property type="protein sequence ID" value="TSJ40644.1"/>
    <property type="molecule type" value="Genomic_DNA"/>
</dbReference>
<protein>
    <submittedName>
        <fullName evidence="1">Uncharacterized protein</fullName>
    </submittedName>
</protein>
<proteinExistence type="predicted"/>
<dbReference type="RefSeq" id="WP_144248683.1">
    <property type="nucleotide sequence ID" value="NZ_VLPK01000002.1"/>
</dbReference>
<dbReference type="AlphaFoldDB" id="A0A556ML48"/>